<evidence type="ECO:0000313" key="2">
    <source>
        <dbReference type="EMBL" id="OAN42837.1"/>
    </source>
</evidence>
<evidence type="ECO:0008006" key="4">
    <source>
        <dbReference type="Google" id="ProtNLM"/>
    </source>
</evidence>
<evidence type="ECO:0000256" key="1">
    <source>
        <dbReference type="SAM" id="MobiDB-lite"/>
    </source>
</evidence>
<dbReference type="AlphaFoldDB" id="A0A178M546"/>
<gene>
    <name evidence="2" type="ORF">A6A03_03730</name>
</gene>
<feature type="region of interest" description="Disordered" evidence="1">
    <location>
        <begin position="98"/>
        <end position="129"/>
    </location>
</feature>
<accession>A0A178M546</accession>
<proteinExistence type="predicted"/>
<evidence type="ECO:0000313" key="3">
    <source>
        <dbReference type="Proteomes" id="UP000078287"/>
    </source>
</evidence>
<organism evidence="2 3">
    <name type="scientific">Chloroflexus islandicus</name>
    <dbReference type="NCBI Taxonomy" id="1707952"/>
    <lineage>
        <taxon>Bacteria</taxon>
        <taxon>Bacillati</taxon>
        <taxon>Chloroflexota</taxon>
        <taxon>Chloroflexia</taxon>
        <taxon>Chloroflexales</taxon>
        <taxon>Chloroflexineae</taxon>
        <taxon>Chloroflexaceae</taxon>
        <taxon>Chloroflexus</taxon>
    </lineage>
</organism>
<reference evidence="2 3" key="1">
    <citation type="submission" date="2016-04" db="EMBL/GenBank/DDBJ databases">
        <title>Chloroflexus islandicus sp. nov., a thermophilic filamentous anoxygenic phototrophic bacterium from geyser Strokkur (Iceland).</title>
        <authorList>
            <person name="Gaisin V.A."/>
            <person name="Kalashnikov A.M."/>
            <person name="Sukhacheva M.V."/>
            <person name="Grouzdev D.S."/>
            <person name="Ivanov T.M."/>
            <person name="Kuznetsov B."/>
            <person name="Gorlenko V.M."/>
        </authorList>
    </citation>
    <scope>NUCLEOTIDE SEQUENCE [LARGE SCALE GENOMIC DNA]</scope>
    <source>
        <strain evidence="3">isl-2</strain>
    </source>
</reference>
<dbReference type="NCBIfam" id="TIGR01869">
    <property type="entry name" value="casC_Cse4"/>
    <property type="match status" value="1"/>
</dbReference>
<comment type="caution">
    <text evidence="2">The sequence shown here is derived from an EMBL/GenBank/DDBJ whole genome shotgun (WGS) entry which is preliminary data.</text>
</comment>
<dbReference type="InterPro" id="IPR010148">
    <property type="entry name" value="CRISPR-assoc_prot_CT1975"/>
</dbReference>
<dbReference type="Proteomes" id="UP000078287">
    <property type="component" value="Unassembled WGS sequence"/>
</dbReference>
<dbReference type="EMBL" id="LWQS01000082">
    <property type="protein sequence ID" value="OAN42837.1"/>
    <property type="molecule type" value="Genomic_DNA"/>
</dbReference>
<keyword evidence="3" id="KW-1185">Reference proteome</keyword>
<protein>
    <recommendedName>
        <fullName evidence="4">Type I-E CRISPR-associated protein Cas7/Cse4/CasC</fullName>
    </recommendedName>
</protein>
<dbReference type="STRING" id="1707952.A6A03_03730"/>
<sequence>MLIAVHLLQNHAPSNLNRDDNNEPKDAIFGGVRRARISSQAIKRSIRWSPHFRTPFEEAQLGHLLAVRTQLLPEEVRKRLEHTDLADEAKQAIIEAAARLGKGERNPSSEEDSSDKKRGRGKGKGTAAGGEEKFKTAQLMFLTAKDIDHLTTRLSDIVRTKGIDYLQALQGDNLVGEIGAYEPHSVDIAMFGRMTTSSPFKDVDAAVQVAHAISTHGIETEFDFYTAVDDISGETGAGFIGDTTFNSATYYKYFSIDWEALVKNLNEDKNIAAMAVHALIKAAMFAIPSGKQNSFAAHNLPDLVLVEVRTDNIALSYANAFVKPVRATAQMSLLEASAKALQDYIPQINGIYNLKAERAFLSTVPFTLNGATSCTDLAALQTWLAAQGVHA</sequence>
<name>A0A178M546_9CHLR</name>
<dbReference type="Pfam" id="PF09344">
    <property type="entry name" value="Cas_CT1975"/>
    <property type="match status" value="1"/>
</dbReference>